<evidence type="ECO:0000256" key="7">
    <source>
        <dbReference type="ARBA" id="ARBA00022848"/>
    </source>
</evidence>
<evidence type="ECO:0000259" key="11">
    <source>
        <dbReference type="Pfam" id="PF08491"/>
    </source>
</evidence>
<dbReference type="GO" id="GO:0006696">
    <property type="term" value="P:ergosterol biosynthetic process"/>
    <property type="evidence" value="ECO:0007669"/>
    <property type="project" value="TreeGrafter"/>
</dbReference>
<reference evidence="12 13" key="1">
    <citation type="journal article" date="2012" name="Science">
        <title>The Paleozoic origin of enzymatic lignin decomposition reconstructed from 31 fungal genomes.</title>
        <authorList>
            <person name="Floudas D."/>
            <person name="Binder M."/>
            <person name="Riley R."/>
            <person name="Barry K."/>
            <person name="Blanchette R.A."/>
            <person name="Henrissat B."/>
            <person name="Martinez A.T."/>
            <person name="Otillar R."/>
            <person name="Spatafora J.W."/>
            <person name="Yadav J.S."/>
            <person name="Aerts A."/>
            <person name="Benoit I."/>
            <person name="Boyd A."/>
            <person name="Carlson A."/>
            <person name="Copeland A."/>
            <person name="Coutinho P.M."/>
            <person name="de Vries R.P."/>
            <person name="Ferreira P."/>
            <person name="Findley K."/>
            <person name="Foster B."/>
            <person name="Gaskell J."/>
            <person name="Glotzer D."/>
            <person name="Gorecki P."/>
            <person name="Heitman J."/>
            <person name="Hesse C."/>
            <person name="Hori C."/>
            <person name="Igarashi K."/>
            <person name="Jurgens J.A."/>
            <person name="Kallen N."/>
            <person name="Kersten P."/>
            <person name="Kohler A."/>
            <person name="Kuees U."/>
            <person name="Kumar T.K.A."/>
            <person name="Kuo A."/>
            <person name="LaButti K."/>
            <person name="Larrondo L.F."/>
            <person name="Lindquist E."/>
            <person name="Ling A."/>
            <person name="Lombard V."/>
            <person name="Lucas S."/>
            <person name="Lundell T."/>
            <person name="Martin R."/>
            <person name="McLaughlin D.J."/>
            <person name="Morgenstern I."/>
            <person name="Morin E."/>
            <person name="Murat C."/>
            <person name="Nagy L.G."/>
            <person name="Nolan M."/>
            <person name="Ohm R.A."/>
            <person name="Patyshakuliyeva A."/>
            <person name="Rokas A."/>
            <person name="Ruiz-Duenas F.J."/>
            <person name="Sabat G."/>
            <person name="Salamov A."/>
            <person name="Samejima M."/>
            <person name="Schmutz J."/>
            <person name="Slot J.C."/>
            <person name="St John F."/>
            <person name="Stenlid J."/>
            <person name="Sun H."/>
            <person name="Sun S."/>
            <person name="Syed K."/>
            <person name="Tsang A."/>
            <person name="Wiebenga A."/>
            <person name="Young D."/>
            <person name="Pisabarro A."/>
            <person name="Eastwood D.C."/>
            <person name="Martin F."/>
            <person name="Cullen D."/>
            <person name="Grigoriev I.V."/>
            <person name="Hibbett D.S."/>
        </authorList>
    </citation>
    <scope>NUCLEOTIDE SEQUENCE [LARGE SCALE GENOMIC DNA]</scope>
    <source>
        <strain evidence="12 13">ATCC 11539</strain>
    </source>
</reference>
<dbReference type="GO" id="GO:0005789">
    <property type="term" value="C:endoplasmic reticulum membrane"/>
    <property type="evidence" value="ECO:0007669"/>
    <property type="project" value="UniProtKB-SubCell"/>
</dbReference>
<evidence type="ECO:0000256" key="10">
    <source>
        <dbReference type="RuleBase" id="RU367121"/>
    </source>
</evidence>
<dbReference type="PANTHER" id="PTHR10835">
    <property type="entry name" value="SQUALENE MONOOXYGENASE"/>
    <property type="match status" value="1"/>
</dbReference>
<keyword evidence="7" id="KW-0492">Microsome</keyword>
<keyword evidence="8 10" id="KW-0560">Oxidoreductase</keyword>
<dbReference type="InterPro" id="IPR036188">
    <property type="entry name" value="FAD/NAD-bd_sf"/>
</dbReference>
<name>S7RSZ9_GLOTA</name>
<dbReference type="OMA" id="AKRTFYW"/>
<dbReference type="PRINTS" id="PR00420">
    <property type="entry name" value="RNGMNOXGNASE"/>
</dbReference>
<dbReference type="Pfam" id="PF08491">
    <property type="entry name" value="SE"/>
    <property type="match status" value="1"/>
</dbReference>
<organism evidence="12 13">
    <name type="scientific">Gloeophyllum trabeum (strain ATCC 11539 / FP-39264 / Madison 617)</name>
    <name type="common">Brown rot fungus</name>
    <dbReference type="NCBI Taxonomy" id="670483"/>
    <lineage>
        <taxon>Eukaryota</taxon>
        <taxon>Fungi</taxon>
        <taxon>Dikarya</taxon>
        <taxon>Basidiomycota</taxon>
        <taxon>Agaricomycotina</taxon>
        <taxon>Agaricomycetes</taxon>
        <taxon>Gloeophyllales</taxon>
        <taxon>Gloeophyllaceae</taxon>
        <taxon>Gloeophyllum</taxon>
    </lineage>
</organism>
<evidence type="ECO:0000256" key="2">
    <source>
        <dbReference type="ARBA" id="ARBA00004154"/>
    </source>
</evidence>
<evidence type="ECO:0000256" key="8">
    <source>
        <dbReference type="ARBA" id="ARBA00023002"/>
    </source>
</evidence>
<evidence type="ECO:0000256" key="5">
    <source>
        <dbReference type="ARBA" id="ARBA00022630"/>
    </source>
</evidence>
<keyword evidence="13" id="KW-1185">Reference proteome</keyword>
<dbReference type="InterPro" id="IPR013698">
    <property type="entry name" value="Squalene_epoxidase"/>
</dbReference>
<evidence type="ECO:0000313" key="12">
    <source>
        <dbReference type="EMBL" id="EPQ56219.1"/>
    </source>
</evidence>
<proteinExistence type="inferred from homology"/>
<dbReference type="Gene3D" id="3.50.50.60">
    <property type="entry name" value="FAD/NAD(P)-binding domain"/>
    <property type="match status" value="1"/>
</dbReference>
<sequence length="477" mass="52469">MWSQPYDVLIVGAGVAGSALAQGLAHAPSSARDKPLRIALLERSLAEPDRIVGELLQPGGVSALRKLGMDDCLEGIGAVPVHGYCVVKDGANVHIPYPDALEGRSFHHGRFIQALRAKAKTAPGVDVIEATVNELIECPFTKRVLGVRATREGEKESFLADLVIVADGCFSNFRSVVMGKAAAKSATRSHFVGAVLQDARLPIPQHGTVCLVRGNGPVLLYQIEEHDTRMLVDIRAPLPSDLKGFILSNIVPQLPAALHVPIHNALDKDRLRRMPNSFLPPTEQGGTHTKEGVFLLGDAWNMRHPLTGGGMTVCLNDAVILTEMLSELRDLHDWDAVSNVLHRWHWRRKGLAATINILSVALYDLFGAEDDALEVLRTGCFKYFERGGECVRGPVSLLSGIAPDPMLLANHFFSVALYSIWILFTHPRAVREPGRHKPIHAIPRIDEYPALFIKAIRVFWTACVVFGPLLWTEIKWW</sequence>
<dbReference type="EC" id="1.14.14.17" evidence="4 10"/>
<keyword evidence="10" id="KW-0256">Endoplasmic reticulum</keyword>
<dbReference type="EMBL" id="KB469300">
    <property type="protein sequence ID" value="EPQ56219.1"/>
    <property type="molecule type" value="Genomic_DNA"/>
</dbReference>
<dbReference type="SUPFAM" id="SSF51905">
    <property type="entry name" value="FAD/NAD(P)-binding domain"/>
    <property type="match status" value="1"/>
</dbReference>
<evidence type="ECO:0000256" key="1">
    <source>
        <dbReference type="ARBA" id="ARBA00001974"/>
    </source>
</evidence>
<dbReference type="GO" id="GO:0004506">
    <property type="term" value="F:squalene monooxygenase activity"/>
    <property type="evidence" value="ECO:0007669"/>
    <property type="project" value="UniProtKB-UniRule"/>
</dbReference>
<dbReference type="KEGG" id="gtr:GLOTRDRAFT_128167"/>
<comment type="function">
    <text evidence="10">Catalyzes the stereospecific oxidation of squalene to (S)-2,3-epoxysqualene, and is considered to be a rate-limiting enzyme in steroid biosynthesis.</text>
</comment>
<dbReference type="SMR" id="S7RSZ9"/>
<evidence type="ECO:0000313" key="13">
    <source>
        <dbReference type="Proteomes" id="UP000030669"/>
    </source>
</evidence>
<comment type="similarity">
    <text evidence="3 10">Belongs to the squalene monooxygenase family.</text>
</comment>
<comment type="cofactor">
    <cofactor evidence="1 10">
        <name>FAD</name>
        <dbReference type="ChEBI" id="CHEBI:57692"/>
    </cofactor>
</comment>
<dbReference type="Proteomes" id="UP000030669">
    <property type="component" value="Unassembled WGS sequence"/>
</dbReference>
<evidence type="ECO:0000256" key="6">
    <source>
        <dbReference type="ARBA" id="ARBA00022827"/>
    </source>
</evidence>
<dbReference type="OrthoDB" id="1678617at2759"/>
<dbReference type="RefSeq" id="XP_007864985.1">
    <property type="nucleotide sequence ID" value="XM_007866794.1"/>
</dbReference>
<evidence type="ECO:0000256" key="9">
    <source>
        <dbReference type="ARBA" id="ARBA00023136"/>
    </source>
</evidence>
<dbReference type="eggNOG" id="KOG1298">
    <property type="taxonomic scope" value="Eukaryota"/>
</dbReference>
<dbReference type="HOGENOM" id="CLU_026390_0_1_1"/>
<dbReference type="UniPathway" id="UPA00767">
    <property type="reaction ID" value="UER00752"/>
</dbReference>
<feature type="domain" description="Squalene epoxidase" evidence="11">
    <location>
        <begin position="160"/>
        <end position="429"/>
    </location>
</feature>
<keyword evidence="9" id="KW-0472">Membrane</keyword>
<dbReference type="STRING" id="670483.S7RSZ9"/>
<gene>
    <name evidence="12" type="ORF">GLOTRDRAFT_128167</name>
</gene>
<evidence type="ECO:0000256" key="4">
    <source>
        <dbReference type="ARBA" id="ARBA00012312"/>
    </source>
</evidence>
<dbReference type="AlphaFoldDB" id="S7RSZ9"/>
<protein>
    <recommendedName>
        <fullName evidence="4 10">Squalene monooxygenase</fullName>
        <ecNumber evidence="4 10">1.14.14.17</ecNumber>
    </recommendedName>
</protein>
<keyword evidence="5 10" id="KW-0285">Flavoprotein</keyword>
<evidence type="ECO:0000256" key="3">
    <source>
        <dbReference type="ARBA" id="ARBA00008802"/>
    </source>
</evidence>
<accession>S7RSZ9</accession>
<dbReference type="PANTHER" id="PTHR10835:SF0">
    <property type="entry name" value="SQUALENE MONOOXYGENASE"/>
    <property type="match status" value="1"/>
</dbReference>
<comment type="catalytic activity">
    <reaction evidence="10">
        <text>squalene + reduced [NADPH--hemoprotein reductase] + O2 = (S)-2,3-epoxysqualene + oxidized [NADPH--hemoprotein reductase] + H2O + H(+)</text>
        <dbReference type="Rhea" id="RHEA:25282"/>
        <dbReference type="Rhea" id="RHEA-COMP:11964"/>
        <dbReference type="Rhea" id="RHEA-COMP:11965"/>
        <dbReference type="ChEBI" id="CHEBI:15377"/>
        <dbReference type="ChEBI" id="CHEBI:15378"/>
        <dbReference type="ChEBI" id="CHEBI:15379"/>
        <dbReference type="ChEBI" id="CHEBI:15440"/>
        <dbReference type="ChEBI" id="CHEBI:15441"/>
        <dbReference type="ChEBI" id="CHEBI:57618"/>
        <dbReference type="ChEBI" id="CHEBI:58210"/>
        <dbReference type="EC" id="1.14.14.17"/>
    </reaction>
</comment>
<dbReference type="GeneID" id="19301678"/>
<comment type="subcellular location">
    <subcellularLocation>
        <location evidence="10">Endoplasmic reticulum membrane</location>
        <topology evidence="10">Multi-pass membrane protein</topology>
    </subcellularLocation>
    <subcellularLocation>
        <location evidence="2">Microsome membrane</location>
        <topology evidence="2">Multi-pass membrane protein</topology>
    </subcellularLocation>
</comment>
<dbReference type="InterPro" id="IPR040125">
    <property type="entry name" value="Squalene_monox"/>
</dbReference>
<dbReference type="GO" id="GO:0050660">
    <property type="term" value="F:flavin adenine dinucleotide binding"/>
    <property type="evidence" value="ECO:0007669"/>
    <property type="project" value="UniProtKB-UniRule"/>
</dbReference>
<keyword evidence="6 10" id="KW-0274">FAD</keyword>